<evidence type="ECO:0000259" key="13">
    <source>
        <dbReference type="PROSITE" id="PS51194"/>
    </source>
</evidence>
<evidence type="ECO:0000256" key="1">
    <source>
        <dbReference type="ARBA" id="ARBA00011467"/>
    </source>
</evidence>
<dbReference type="FunFam" id="3.40.50.10810:FF:000094">
    <property type="entry name" value="DNA excision repair protein ERCC-6"/>
    <property type="match status" value="1"/>
</dbReference>
<evidence type="ECO:0000256" key="2">
    <source>
        <dbReference type="ARBA" id="ARBA00015341"/>
    </source>
</evidence>
<dbReference type="CDD" id="cd18793">
    <property type="entry name" value="SF2_C_SNF"/>
    <property type="match status" value="1"/>
</dbReference>
<dbReference type="Gene3D" id="3.40.50.10810">
    <property type="entry name" value="Tandem AAA-ATPase domain"/>
    <property type="match status" value="1"/>
</dbReference>
<dbReference type="InterPro" id="IPR000330">
    <property type="entry name" value="SNF2_N"/>
</dbReference>
<dbReference type="InterPro" id="IPR027417">
    <property type="entry name" value="P-loop_NTPase"/>
</dbReference>
<dbReference type="GO" id="GO:0005524">
    <property type="term" value="F:ATP binding"/>
    <property type="evidence" value="ECO:0007669"/>
    <property type="project" value="InterPro"/>
</dbReference>
<dbReference type="Pfam" id="PF00176">
    <property type="entry name" value="SNF2-rel_dom"/>
    <property type="match status" value="1"/>
</dbReference>
<dbReference type="SMART" id="SM00490">
    <property type="entry name" value="HELICc"/>
    <property type="match status" value="1"/>
</dbReference>
<dbReference type="AlphaFoldDB" id="A0A9P0P0T2"/>
<protein>
    <recommendedName>
        <fullName evidence="2">DNA repair and recombination protein RAD54-like</fullName>
    </recommendedName>
    <alternativeName>
        <fullName evidence="9">Protein okra</fullName>
    </alternativeName>
</protein>
<evidence type="ECO:0000256" key="8">
    <source>
        <dbReference type="ARBA" id="ARBA00024776"/>
    </source>
</evidence>
<evidence type="ECO:0000256" key="10">
    <source>
        <dbReference type="SAM" id="Coils"/>
    </source>
</evidence>
<dbReference type="GO" id="GO:0051321">
    <property type="term" value="P:meiotic cell cycle"/>
    <property type="evidence" value="ECO:0007669"/>
    <property type="project" value="UniProtKB-KW"/>
</dbReference>
<dbReference type="SUPFAM" id="SSF52540">
    <property type="entry name" value="P-loop containing nucleoside triphosphate hydrolases"/>
    <property type="match status" value="2"/>
</dbReference>
<evidence type="ECO:0000256" key="6">
    <source>
        <dbReference type="ARBA" id="ARBA00023254"/>
    </source>
</evidence>
<dbReference type="PROSITE" id="PS51194">
    <property type="entry name" value="HELICASE_CTER"/>
    <property type="match status" value="1"/>
</dbReference>
<evidence type="ECO:0000256" key="3">
    <source>
        <dbReference type="ARBA" id="ARBA00022618"/>
    </source>
</evidence>
<keyword evidence="6" id="KW-0469">Meiosis</keyword>
<dbReference type="InterPro" id="IPR050496">
    <property type="entry name" value="SNF2_RAD54_helicase_repair"/>
</dbReference>
<sequence>MKRRSMSDGTSDHDTDDEHFEFHKRHSSECECNPSCSKDFDGNDPPCSEDDSDGCEPSTRPSSDDEYHPSSGEEDSDEYEPGSWGSKRLGPATKKRRVSGESSDRIIDDGDMEVYSARMAAYYELKQSAVMNDGDGYSDNDDVLVMDDFKMPANTWSKLYPYQQKGVKWLYKLHKRQTGGILGDEMGLGKTVQVIAFLIGLNYSKLKSTYRWLGLGPSIIVCPTTVMHQWVRHFHEWAPELRVGLLHSSTSYKGKMSDFVQEMNKCGGILIMSYQGLCKYENIFHKHKCHYVILDEGHKVRTPTARMTIAAKQFKTDHRILLSGSPMQNNLIELWSLFDFTNPGLLGTLKIFEEHFSKPIMRGGYENASHVQKETSKAMAVTLNDLIKPFLLRRTKKEVQNDICLPQKCEQVLFCALSEEQKTLYKDFLRSDRVEKVLEKRKNWFSDAMTRANALIAIKLLRDICNHPDIYLRIEDDTDEPADIKDRFDYKRSGKMAVVSTLLRIWKQQRHRVLLFVQGLKTLQLLQYFLIQHDYSHLKMDGSTSVATRQSLIDRFNNDSKYFVFLLTTRVGGLGINLTGANRVIIFDPDWNPATDSQARERAWRIGQSKDVTIYRLLSVGTIEEKIYQRQIFKQMLGNRVLVNPRVDKQFFRTSDLFDLFSYNETEIDPETANIFDKAKCVKGVIKSCKEDDYSKIFSEEKIEEMREKARQIAAQNFPQEKPTAYQKEVAEERAEKLQEKEKLKALSAPDLVKLNREKAKAKEDPSINRVDDKVTPASFGEALRYAEATSQLHTELVQGKKTPDVVAEKSRELKLKVKMKETYTESFRKYMKPDKKKLTRKKTGEKDCKVYVDNSGAVDEVKVEGLVKTEIKIRKKRKAGPTESQEDYVLRKLLRKTSVSAVLEHESVVHGTSTSTLRLQLEAEESAKKSMEALRRARLDNSKWSI</sequence>
<dbReference type="InterPro" id="IPR038718">
    <property type="entry name" value="SNF2-like_sf"/>
</dbReference>
<proteinExistence type="predicted"/>
<organism evidence="14 15">
    <name type="scientific">Acanthoscelides obtectus</name>
    <name type="common">Bean weevil</name>
    <name type="synonym">Bruchus obtectus</name>
    <dbReference type="NCBI Taxonomy" id="200917"/>
    <lineage>
        <taxon>Eukaryota</taxon>
        <taxon>Metazoa</taxon>
        <taxon>Ecdysozoa</taxon>
        <taxon>Arthropoda</taxon>
        <taxon>Hexapoda</taxon>
        <taxon>Insecta</taxon>
        <taxon>Pterygota</taxon>
        <taxon>Neoptera</taxon>
        <taxon>Endopterygota</taxon>
        <taxon>Coleoptera</taxon>
        <taxon>Polyphaga</taxon>
        <taxon>Cucujiformia</taxon>
        <taxon>Chrysomeloidea</taxon>
        <taxon>Chrysomelidae</taxon>
        <taxon>Bruchinae</taxon>
        <taxon>Bruchini</taxon>
        <taxon>Acanthoscelides</taxon>
    </lineage>
</organism>
<feature type="region of interest" description="Disordered" evidence="11">
    <location>
        <begin position="1"/>
        <end position="104"/>
    </location>
</feature>
<dbReference type="PROSITE" id="PS51192">
    <property type="entry name" value="HELICASE_ATP_BIND_1"/>
    <property type="match status" value="1"/>
</dbReference>
<evidence type="ECO:0000256" key="5">
    <source>
        <dbReference type="ARBA" id="ARBA00022801"/>
    </source>
</evidence>
<dbReference type="InterPro" id="IPR014001">
    <property type="entry name" value="Helicase_ATP-bd"/>
</dbReference>
<evidence type="ECO:0000256" key="7">
    <source>
        <dbReference type="ARBA" id="ARBA00023306"/>
    </source>
</evidence>
<reference evidence="14" key="1">
    <citation type="submission" date="2022-03" db="EMBL/GenBank/DDBJ databases">
        <authorList>
            <person name="Sayadi A."/>
        </authorList>
    </citation>
    <scope>NUCLEOTIDE SEQUENCE</scope>
</reference>
<dbReference type="PANTHER" id="PTHR45629:SF7">
    <property type="entry name" value="DNA EXCISION REPAIR PROTEIN ERCC-6-RELATED"/>
    <property type="match status" value="1"/>
</dbReference>
<dbReference type="GO" id="GO:0016787">
    <property type="term" value="F:hydrolase activity"/>
    <property type="evidence" value="ECO:0007669"/>
    <property type="project" value="UniProtKB-KW"/>
</dbReference>
<dbReference type="PANTHER" id="PTHR45629">
    <property type="entry name" value="SNF2/RAD54 FAMILY MEMBER"/>
    <property type="match status" value="1"/>
</dbReference>
<dbReference type="EMBL" id="CAKOFQ010006721">
    <property type="protein sequence ID" value="CAH1965075.1"/>
    <property type="molecule type" value="Genomic_DNA"/>
</dbReference>
<keyword evidence="7" id="KW-0131">Cell cycle</keyword>
<comment type="function">
    <text evidence="8">Involved in mitotic DNA repair and meiotic recombination. Functions in the recombinational DNA repair pathway. Essential for interhomolog gene conversion (GC), but may have a less important role in intersister GC than spn-A/Rad51. In the presence of DNA, spn-A/Rad51 enhances the ATPase activity of okr/Rad54.</text>
</comment>
<accession>A0A9P0P0T2</accession>
<dbReference type="GO" id="GO:0051301">
    <property type="term" value="P:cell division"/>
    <property type="evidence" value="ECO:0007669"/>
    <property type="project" value="UniProtKB-KW"/>
</dbReference>
<evidence type="ECO:0000256" key="4">
    <source>
        <dbReference type="ARBA" id="ARBA00022776"/>
    </source>
</evidence>
<feature type="domain" description="Helicase ATP-binding" evidence="12">
    <location>
        <begin position="171"/>
        <end position="344"/>
    </location>
</feature>
<feature type="domain" description="Helicase C-terminal" evidence="13">
    <location>
        <begin position="497"/>
        <end position="655"/>
    </location>
</feature>
<feature type="coiled-coil region" evidence="10">
    <location>
        <begin position="696"/>
        <end position="747"/>
    </location>
</feature>
<evidence type="ECO:0000256" key="11">
    <source>
        <dbReference type="SAM" id="MobiDB-lite"/>
    </source>
</evidence>
<evidence type="ECO:0000256" key="9">
    <source>
        <dbReference type="ARBA" id="ARBA00029956"/>
    </source>
</evidence>
<dbReference type="CDD" id="cd18000">
    <property type="entry name" value="DEXHc_ERCC6"/>
    <property type="match status" value="1"/>
</dbReference>
<keyword evidence="4" id="KW-0498">Mitosis</keyword>
<dbReference type="GO" id="GO:0008094">
    <property type="term" value="F:ATP-dependent activity, acting on DNA"/>
    <property type="evidence" value="ECO:0007669"/>
    <property type="project" value="TreeGrafter"/>
</dbReference>
<dbReference type="Pfam" id="PF00271">
    <property type="entry name" value="Helicase_C"/>
    <property type="match status" value="1"/>
</dbReference>
<dbReference type="GO" id="GO:0006283">
    <property type="term" value="P:transcription-coupled nucleotide-excision repair"/>
    <property type="evidence" value="ECO:0007669"/>
    <property type="project" value="TreeGrafter"/>
</dbReference>
<dbReference type="OrthoDB" id="413460at2759"/>
<evidence type="ECO:0000313" key="14">
    <source>
        <dbReference type="EMBL" id="CAH1965075.1"/>
    </source>
</evidence>
<keyword evidence="5" id="KW-0378">Hydrolase</keyword>
<comment type="caution">
    <text evidence="14">The sequence shown here is derived from an EMBL/GenBank/DDBJ whole genome shotgun (WGS) entry which is preliminary data.</text>
</comment>
<dbReference type="InterPro" id="IPR001650">
    <property type="entry name" value="Helicase_C-like"/>
</dbReference>
<keyword evidence="10" id="KW-0175">Coiled coil</keyword>
<dbReference type="Proteomes" id="UP001152888">
    <property type="component" value="Unassembled WGS sequence"/>
</dbReference>
<evidence type="ECO:0000259" key="12">
    <source>
        <dbReference type="PROSITE" id="PS51192"/>
    </source>
</evidence>
<dbReference type="Gene3D" id="3.40.50.300">
    <property type="entry name" value="P-loop containing nucleotide triphosphate hydrolases"/>
    <property type="match status" value="1"/>
</dbReference>
<keyword evidence="3" id="KW-0132">Cell division</keyword>
<keyword evidence="15" id="KW-1185">Reference proteome</keyword>
<comment type="subunit">
    <text evidence="1">Interacts (via N-terminus) with spn-A/Rad51.</text>
</comment>
<dbReference type="InterPro" id="IPR049730">
    <property type="entry name" value="SNF2/RAD54-like_C"/>
</dbReference>
<name>A0A9P0P0T2_ACAOB</name>
<dbReference type="SMART" id="SM00487">
    <property type="entry name" value="DEXDc"/>
    <property type="match status" value="1"/>
</dbReference>
<dbReference type="GO" id="GO:0005634">
    <property type="term" value="C:nucleus"/>
    <property type="evidence" value="ECO:0007669"/>
    <property type="project" value="TreeGrafter"/>
</dbReference>
<gene>
    <name evidence="14" type="ORF">ACAOBT_LOCUS6150</name>
</gene>
<evidence type="ECO:0000313" key="15">
    <source>
        <dbReference type="Proteomes" id="UP001152888"/>
    </source>
</evidence>